<reference evidence="3" key="2">
    <citation type="submission" date="2023-06" db="EMBL/GenBank/DDBJ databases">
        <authorList>
            <consortium name="Lawrence Berkeley National Laboratory"/>
            <person name="Haridas S."/>
            <person name="Hensen N."/>
            <person name="Bonometti L."/>
            <person name="Westerberg I."/>
            <person name="Brannstrom I.O."/>
            <person name="Guillou S."/>
            <person name="Cros-Aarteil S."/>
            <person name="Calhoun S."/>
            <person name="Kuo A."/>
            <person name="Mondo S."/>
            <person name="Pangilinan J."/>
            <person name="Riley R."/>
            <person name="LaButti K."/>
            <person name="Andreopoulos B."/>
            <person name="Lipzen A."/>
            <person name="Chen C."/>
            <person name="Yanf M."/>
            <person name="Daum C."/>
            <person name="Ng V."/>
            <person name="Clum A."/>
            <person name="Steindorff A."/>
            <person name="Ohm R."/>
            <person name="Martin F."/>
            <person name="Silar P."/>
            <person name="Natvig D."/>
            <person name="Lalanne C."/>
            <person name="Gautier V."/>
            <person name="Ament-velasquez S.L."/>
            <person name="Kruys A."/>
            <person name="Hutchinson M.I."/>
            <person name="Powell A.J."/>
            <person name="Barry K."/>
            <person name="Miller A.N."/>
            <person name="Grigoriev I.V."/>
            <person name="Debuchy R."/>
            <person name="Gladieux P."/>
            <person name="Thoren M.H."/>
            <person name="Johannesson H."/>
        </authorList>
    </citation>
    <scope>NUCLEOTIDE SEQUENCE</scope>
    <source>
        <strain evidence="3">CBS 232.78</strain>
    </source>
</reference>
<comment type="catalytic activity">
    <reaction evidence="2">
        <text>N(6)-D-ribulosyl-L-lysyl-[protein] + ATP = N(6)-(3-O-phospho-D-ribulosyl)-L-lysyl-[protein] + ADP + H(+)</text>
        <dbReference type="Rhea" id="RHEA:48432"/>
        <dbReference type="Rhea" id="RHEA-COMP:12103"/>
        <dbReference type="Rhea" id="RHEA-COMP:12104"/>
        <dbReference type="ChEBI" id="CHEBI:15378"/>
        <dbReference type="ChEBI" id="CHEBI:30616"/>
        <dbReference type="ChEBI" id="CHEBI:90418"/>
        <dbReference type="ChEBI" id="CHEBI:90420"/>
        <dbReference type="ChEBI" id="CHEBI:456216"/>
        <dbReference type="EC" id="2.7.1.172"/>
    </reaction>
    <physiologicalReaction direction="left-to-right" evidence="2">
        <dbReference type="Rhea" id="RHEA:48433"/>
    </physiologicalReaction>
</comment>
<dbReference type="Gene3D" id="3.90.1200.10">
    <property type="match status" value="1"/>
</dbReference>
<dbReference type="EC" id="2.7.1.172" evidence="1"/>
<organism evidence="3 4">
    <name type="scientific">Podospora didyma</name>
    <dbReference type="NCBI Taxonomy" id="330526"/>
    <lineage>
        <taxon>Eukaryota</taxon>
        <taxon>Fungi</taxon>
        <taxon>Dikarya</taxon>
        <taxon>Ascomycota</taxon>
        <taxon>Pezizomycotina</taxon>
        <taxon>Sordariomycetes</taxon>
        <taxon>Sordariomycetidae</taxon>
        <taxon>Sordariales</taxon>
        <taxon>Podosporaceae</taxon>
        <taxon>Podospora</taxon>
    </lineage>
</organism>
<dbReference type="PANTHER" id="PTHR12149">
    <property type="entry name" value="FRUCTOSAMINE 3 KINASE-RELATED PROTEIN"/>
    <property type="match status" value="1"/>
</dbReference>
<gene>
    <name evidence="3" type="ORF">B0H63DRAFT_493654</name>
</gene>
<evidence type="ECO:0000313" key="4">
    <source>
        <dbReference type="Proteomes" id="UP001285441"/>
    </source>
</evidence>
<dbReference type="AlphaFoldDB" id="A0AAE0U1D6"/>
<reference evidence="3" key="1">
    <citation type="journal article" date="2023" name="Mol. Phylogenet. Evol.">
        <title>Genome-scale phylogeny and comparative genomics of the fungal order Sordariales.</title>
        <authorList>
            <person name="Hensen N."/>
            <person name="Bonometti L."/>
            <person name="Westerberg I."/>
            <person name="Brannstrom I.O."/>
            <person name="Guillou S."/>
            <person name="Cros-Aarteil S."/>
            <person name="Calhoun S."/>
            <person name="Haridas S."/>
            <person name="Kuo A."/>
            <person name="Mondo S."/>
            <person name="Pangilinan J."/>
            <person name="Riley R."/>
            <person name="LaButti K."/>
            <person name="Andreopoulos B."/>
            <person name="Lipzen A."/>
            <person name="Chen C."/>
            <person name="Yan M."/>
            <person name="Daum C."/>
            <person name="Ng V."/>
            <person name="Clum A."/>
            <person name="Steindorff A."/>
            <person name="Ohm R.A."/>
            <person name="Martin F."/>
            <person name="Silar P."/>
            <person name="Natvig D.O."/>
            <person name="Lalanne C."/>
            <person name="Gautier V."/>
            <person name="Ament-Velasquez S.L."/>
            <person name="Kruys A."/>
            <person name="Hutchinson M.I."/>
            <person name="Powell A.J."/>
            <person name="Barry K."/>
            <person name="Miller A.N."/>
            <person name="Grigoriev I.V."/>
            <person name="Debuchy R."/>
            <person name="Gladieux P."/>
            <person name="Hiltunen Thoren M."/>
            <person name="Johannesson H."/>
        </authorList>
    </citation>
    <scope>NUCLEOTIDE SEQUENCE</scope>
    <source>
        <strain evidence="3">CBS 232.78</strain>
    </source>
</reference>
<dbReference type="Proteomes" id="UP001285441">
    <property type="component" value="Unassembled WGS sequence"/>
</dbReference>
<sequence>MEIPENSIAAQPELDQAVIAILPPNCKVLSVTPLTDKHRGTIRTAKIVVQPQHGHDVNAIAEYFIKTASGPAGAEMMRSAFEADHALYKFLSAHVPQPIGWGTYSSTPSESHTHFYLSEFVAMRDDSDDHHSLRPGVDGPRAWACALAGLHRNSMGNTPAGRRGMFGFHVDTYIVDVPMDNAWTDSWEGFWARQMRGLFAREEEQRLAGDGDGAGGEENKVDDEFEELKRRYFEEAVPRYLRPLESEGRQVEACLIHSDLYPGNVKPRASPEGGLWVYNACAFWGHNEADLGVCRIPRYKLGQACIDEYLMRVPVSEPEEDFDGRNAVYAMKYHVLLSSMYPRDANFRRVLVEELRALVEMVEADKTVAHW</sequence>
<keyword evidence="3" id="KW-0418">Kinase</keyword>
<evidence type="ECO:0000256" key="2">
    <source>
        <dbReference type="ARBA" id="ARBA00048655"/>
    </source>
</evidence>
<dbReference type="GO" id="GO:0102193">
    <property type="term" value="F:protein-ribulosamine 3-kinase activity"/>
    <property type="evidence" value="ECO:0007669"/>
    <property type="project" value="UniProtKB-EC"/>
</dbReference>
<dbReference type="InterPro" id="IPR011009">
    <property type="entry name" value="Kinase-like_dom_sf"/>
</dbReference>
<dbReference type="Pfam" id="PF03881">
    <property type="entry name" value="Fructosamin_kin"/>
    <property type="match status" value="1"/>
</dbReference>
<evidence type="ECO:0000256" key="1">
    <source>
        <dbReference type="ARBA" id="ARBA00011961"/>
    </source>
</evidence>
<dbReference type="InterPro" id="IPR016477">
    <property type="entry name" value="Fructo-/Ketosamine-3-kinase"/>
</dbReference>
<dbReference type="SUPFAM" id="SSF56112">
    <property type="entry name" value="Protein kinase-like (PK-like)"/>
    <property type="match status" value="1"/>
</dbReference>
<name>A0AAE0U1D6_9PEZI</name>
<dbReference type="EMBL" id="JAULSW010000003">
    <property type="protein sequence ID" value="KAK3387322.1"/>
    <property type="molecule type" value="Genomic_DNA"/>
</dbReference>
<proteinExistence type="predicted"/>
<accession>A0AAE0U1D6</accession>
<dbReference type="PANTHER" id="PTHR12149:SF8">
    <property type="entry name" value="PROTEIN-RIBULOSAMINE 3-KINASE"/>
    <property type="match status" value="1"/>
</dbReference>
<comment type="caution">
    <text evidence="3">The sequence shown here is derived from an EMBL/GenBank/DDBJ whole genome shotgun (WGS) entry which is preliminary data.</text>
</comment>
<keyword evidence="4" id="KW-1185">Reference proteome</keyword>
<keyword evidence="3" id="KW-0808">Transferase</keyword>
<evidence type="ECO:0000313" key="3">
    <source>
        <dbReference type="EMBL" id="KAK3387322.1"/>
    </source>
</evidence>
<dbReference type="GO" id="GO:0016301">
    <property type="term" value="F:kinase activity"/>
    <property type="evidence" value="ECO:0007669"/>
    <property type="project" value="UniProtKB-KW"/>
</dbReference>
<protein>
    <recommendedName>
        <fullName evidence="1">protein-ribulosamine 3-kinase</fullName>
        <ecNumber evidence="1">2.7.1.172</ecNumber>
    </recommendedName>
</protein>